<keyword evidence="9" id="KW-1185">Reference proteome</keyword>
<dbReference type="SUPFAM" id="SSF47384">
    <property type="entry name" value="Homodimeric domain of signal transducing histidine kinase"/>
    <property type="match status" value="1"/>
</dbReference>
<evidence type="ECO:0000256" key="5">
    <source>
        <dbReference type="ARBA" id="ARBA00023012"/>
    </source>
</evidence>
<dbReference type="Gene3D" id="1.10.287.130">
    <property type="match status" value="1"/>
</dbReference>
<dbReference type="GO" id="GO:0000155">
    <property type="term" value="F:phosphorelay sensor kinase activity"/>
    <property type="evidence" value="ECO:0007669"/>
    <property type="project" value="InterPro"/>
</dbReference>
<dbReference type="KEGG" id="gfe:Gferi_16265"/>
<comment type="catalytic activity">
    <reaction evidence="1">
        <text>ATP + protein L-histidine = ADP + protein N-phospho-L-histidine.</text>
        <dbReference type="EC" id="2.7.13.3"/>
    </reaction>
</comment>
<evidence type="ECO:0000256" key="3">
    <source>
        <dbReference type="ARBA" id="ARBA00022553"/>
    </source>
</evidence>
<dbReference type="PROSITE" id="PS50109">
    <property type="entry name" value="HIS_KIN"/>
    <property type="match status" value="1"/>
</dbReference>
<dbReference type="InterPro" id="IPR003661">
    <property type="entry name" value="HisK_dim/P_dom"/>
</dbReference>
<reference evidence="8 9" key="1">
    <citation type="submission" date="2016-09" db="EMBL/GenBank/DDBJ databases">
        <title>Genomic analysis reveals versatility of anaerobic energy metabolism of Geosporobacter ferrireducens IRF9 of phylum Firmicutes.</title>
        <authorList>
            <person name="Kim S.-J."/>
        </authorList>
    </citation>
    <scope>NUCLEOTIDE SEQUENCE [LARGE SCALE GENOMIC DNA]</scope>
    <source>
        <strain evidence="8 9">IRF9</strain>
    </source>
</reference>
<evidence type="ECO:0000256" key="2">
    <source>
        <dbReference type="ARBA" id="ARBA00012438"/>
    </source>
</evidence>
<dbReference type="Pfam" id="PF02518">
    <property type="entry name" value="HATPase_c"/>
    <property type="match status" value="1"/>
</dbReference>
<dbReference type="Pfam" id="PF00512">
    <property type="entry name" value="HisKA"/>
    <property type="match status" value="1"/>
</dbReference>
<organism evidence="8 9">
    <name type="scientific">Geosporobacter ferrireducens</name>
    <dbReference type="NCBI Taxonomy" id="1424294"/>
    <lineage>
        <taxon>Bacteria</taxon>
        <taxon>Bacillati</taxon>
        <taxon>Bacillota</taxon>
        <taxon>Clostridia</taxon>
        <taxon>Peptostreptococcales</taxon>
        <taxon>Thermotaleaceae</taxon>
        <taxon>Geosporobacter</taxon>
    </lineage>
</organism>
<keyword evidence="4" id="KW-0808">Transferase</keyword>
<dbReference type="InterPro" id="IPR036890">
    <property type="entry name" value="HATPase_C_sf"/>
</dbReference>
<evidence type="ECO:0000256" key="1">
    <source>
        <dbReference type="ARBA" id="ARBA00000085"/>
    </source>
</evidence>
<keyword evidence="5" id="KW-0902">Two-component regulatory system</keyword>
<keyword evidence="6" id="KW-0812">Transmembrane</keyword>
<dbReference type="Gene3D" id="3.30.565.10">
    <property type="entry name" value="Histidine kinase-like ATPase, C-terminal domain"/>
    <property type="match status" value="1"/>
</dbReference>
<dbReference type="STRING" id="1424294.Gferi_16265"/>
<dbReference type="InterPro" id="IPR003594">
    <property type="entry name" value="HATPase_dom"/>
</dbReference>
<gene>
    <name evidence="8" type="ORF">Gferi_16265</name>
</gene>
<dbReference type="SMART" id="SM00387">
    <property type="entry name" value="HATPase_c"/>
    <property type="match status" value="1"/>
</dbReference>
<sequence length="588" mass="67505">MQNEAGKMNHKVYYRIFKLILITAILMLVILGLVVESYHYYKDMIVTSEQNNILSVVTTVSEQMEGYFEKKDHYLREMLSEPQFQEEFSKLTKGLVKEVKIIELLFKLQSQEYIALELIDKNGSLLKAYTNDPKYIYNMGEDIKNAVIAGKETYFIEPIGDRSINITHPVRIEGDVLGFIRMKLNTDYIFNTYIASYKLNEKRYISLKDRYGRLLFHPSKEGIGEDVVEVRKRQYPDYDWSELESIVQRQINKETGVAIYHSIWHGEGKRIKKISAFTTSDIGDTFLIVNFSVDYKETTSGIQGITNVTILACLLLITTGLVIIGYIYRVEIKKNTLMVETVYLNELKEKNALLMHQSKFAAMGEMLATIAHQLKQPLNALKLSLYNIEDYYTLGENNEEYLKKLMESNYKFIDKMAKTIDDFKFFFKPQYEKLEFNVCEAVNFAIDLNTARINNLEIEVNLKGTRNLTIKGESNVFSQVVLNLLNNAIDAMTAGIGKRYIDIDIKEKEETVIIEITDNGGGIQPEIQDRLFEPYVTTKGDQGTGLGLYISKNILKEKFNADLFIENTKDGMKAVMILPKGGSGVHEQ</sequence>
<feature type="transmembrane region" description="Helical" evidence="6">
    <location>
        <begin position="12"/>
        <end position="35"/>
    </location>
</feature>
<feature type="domain" description="Histidine kinase" evidence="7">
    <location>
        <begin position="369"/>
        <end position="582"/>
    </location>
</feature>
<dbReference type="EC" id="2.7.13.3" evidence="2"/>
<protein>
    <recommendedName>
        <fullName evidence="2">histidine kinase</fullName>
        <ecNumber evidence="2">2.7.13.3</ecNumber>
    </recommendedName>
</protein>
<keyword evidence="3" id="KW-0597">Phosphoprotein</keyword>
<dbReference type="SMART" id="SM00388">
    <property type="entry name" value="HisKA"/>
    <property type="match status" value="1"/>
</dbReference>
<accession>A0A1D8GJ97</accession>
<dbReference type="CDD" id="cd00082">
    <property type="entry name" value="HisKA"/>
    <property type="match status" value="1"/>
</dbReference>
<dbReference type="PRINTS" id="PR00344">
    <property type="entry name" value="BCTRLSENSOR"/>
</dbReference>
<proteinExistence type="predicted"/>
<evidence type="ECO:0000256" key="6">
    <source>
        <dbReference type="SAM" id="Phobius"/>
    </source>
</evidence>
<dbReference type="PANTHER" id="PTHR43065">
    <property type="entry name" value="SENSOR HISTIDINE KINASE"/>
    <property type="match status" value="1"/>
</dbReference>
<dbReference type="InterPro" id="IPR005467">
    <property type="entry name" value="His_kinase_dom"/>
</dbReference>
<dbReference type="SUPFAM" id="SSF55874">
    <property type="entry name" value="ATPase domain of HSP90 chaperone/DNA topoisomerase II/histidine kinase"/>
    <property type="match status" value="1"/>
</dbReference>
<evidence type="ECO:0000313" key="9">
    <source>
        <dbReference type="Proteomes" id="UP000095743"/>
    </source>
</evidence>
<name>A0A1D8GJ97_9FIRM</name>
<dbReference type="AlphaFoldDB" id="A0A1D8GJ97"/>
<keyword evidence="4" id="KW-0418">Kinase</keyword>
<keyword evidence="6" id="KW-0472">Membrane</keyword>
<dbReference type="EMBL" id="CP017269">
    <property type="protein sequence ID" value="AOT70980.1"/>
    <property type="molecule type" value="Genomic_DNA"/>
</dbReference>
<keyword evidence="6" id="KW-1133">Transmembrane helix</keyword>
<dbReference type="OrthoDB" id="9784397at2"/>
<evidence type="ECO:0000313" key="8">
    <source>
        <dbReference type="EMBL" id="AOT70980.1"/>
    </source>
</evidence>
<feature type="transmembrane region" description="Helical" evidence="6">
    <location>
        <begin position="308"/>
        <end position="328"/>
    </location>
</feature>
<dbReference type="InterPro" id="IPR036097">
    <property type="entry name" value="HisK_dim/P_sf"/>
</dbReference>
<evidence type="ECO:0000256" key="4">
    <source>
        <dbReference type="ARBA" id="ARBA00022777"/>
    </source>
</evidence>
<dbReference type="InterPro" id="IPR004358">
    <property type="entry name" value="Sig_transdc_His_kin-like_C"/>
</dbReference>
<dbReference type="Proteomes" id="UP000095743">
    <property type="component" value="Chromosome"/>
</dbReference>
<dbReference type="Gene3D" id="3.30.450.20">
    <property type="entry name" value="PAS domain"/>
    <property type="match status" value="1"/>
</dbReference>
<evidence type="ECO:0000259" key="7">
    <source>
        <dbReference type="PROSITE" id="PS50109"/>
    </source>
</evidence>
<dbReference type="PANTHER" id="PTHR43065:SF42">
    <property type="entry name" value="TWO-COMPONENT SENSOR PPRA"/>
    <property type="match status" value="1"/>
</dbReference>